<dbReference type="GO" id="GO:0005737">
    <property type="term" value="C:cytoplasm"/>
    <property type="evidence" value="ECO:0007669"/>
    <property type="project" value="TreeGrafter"/>
</dbReference>
<feature type="domain" description="Cep192-like" evidence="1">
    <location>
        <begin position="327"/>
        <end position="449"/>
    </location>
</feature>
<dbReference type="Pfam" id="PF22074">
    <property type="entry name" value="Cep192_D5"/>
    <property type="match status" value="2"/>
</dbReference>
<dbReference type="Ensembl" id="ENSCCET00000004759.1">
    <property type="protein sequence ID" value="ENSCCEP00000002873.1"/>
    <property type="gene ID" value="ENSCCEG00000003186.1"/>
</dbReference>
<feature type="domain" description="Cep192-like" evidence="3">
    <location>
        <begin position="1"/>
        <end position="70"/>
    </location>
</feature>
<dbReference type="Pfam" id="PF22066">
    <property type="entry name" value="Cep192_D8"/>
    <property type="match status" value="1"/>
</dbReference>
<dbReference type="GO" id="GO:0071539">
    <property type="term" value="P:protein localization to centrosome"/>
    <property type="evidence" value="ECO:0007669"/>
    <property type="project" value="InterPro"/>
</dbReference>
<dbReference type="InterPro" id="IPR054092">
    <property type="entry name" value="Cep192-like_D6"/>
</dbReference>
<reference evidence="5" key="2">
    <citation type="submission" date="2025-09" db="UniProtKB">
        <authorList>
            <consortium name="Ensembl"/>
        </authorList>
    </citation>
    <scope>IDENTIFICATION</scope>
</reference>
<dbReference type="Gene3D" id="2.60.40.10">
    <property type="entry name" value="Immunoglobulins"/>
    <property type="match status" value="2"/>
</dbReference>
<name>A0A8C0Z8Z1_CYACU</name>
<dbReference type="GO" id="GO:0090307">
    <property type="term" value="P:mitotic spindle assembly"/>
    <property type="evidence" value="ECO:0007669"/>
    <property type="project" value="TreeGrafter"/>
</dbReference>
<dbReference type="InterPro" id="IPR039103">
    <property type="entry name" value="Spd-2/CEP192"/>
</dbReference>
<dbReference type="GO" id="GO:0051298">
    <property type="term" value="P:centrosome duplication"/>
    <property type="evidence" value="ECO:0007669"/>
    <property type="project" value="InterPro"/>
</dbReference>
<dbReference type="GO" id="GO:0090222">
    <property type="term" value="P:centrosome-templated microtubule nucleation"/>
    <property type="evidence" value="ECO:0007669"/>
    <property type="project" value="InterPro"/>
</dbReference>
<evidence type="ECO:0000259" key="3">
    <source>
        <dbReference type="Pfam" id="PF22074"/>
    </source>
</evidence>
<dbReference type="Pfam" id="PF22065">
    <property type="entry name" value="Cep192_D7"/>
    <property type="match status" value="1"/>
</dbReference>
<accession>A0A8C0Z8Z1</accession>
<evidence type="ECO:0000259" key="1">
    <source>
        <dbReference type="Pfam" id="PF22065"/>
    </source>
</evidence>
<dbReference type="GO" id="GO:0005814">
    <property type="term" value="C:centriole"/>
    <property type="evidence" value="ECO:0007669"/>
    <property type="project" value="TreeGrafter"/>
</dbReference>
<evidence type="ECO:0000259" key="4">
    <source>
        <dbReference type="Pfam" id="PF22076"/>
    </source>
</evidence>
<feature type="domain" description="Cep192-like" evidence="2">
    <location>
        <begin position="484"/>
        <end position="582"/>
    </location>
</feature>
<feature type="domain" description="Cep192-like" evidence="4">
    <location>
        <begin position="193"/>
        <end position="291"/>
    </location>
</feature>
<evidence type="ECO:0000259" key="2">
    <source>
        <dbReference type="Pfam" id="PF22066"/>
    </source>
</evidence>
<organism evidence="5 6">
    <name type="scientific">Cyanistes caeruleus</name>
    <name type="common">Eurasian blue tit</name>
    <name type="synonym">Parus caeruleus</name>
    <dbReference type="NCBI Taxonomy" id="156563"/>
    <lineage>
        <taxon>Eukaryota</taxon>
        <taxon>Metazoa</taxon>
        <taxon>Chordata</taxon>
        <taxon>Craniata</taxon>
        <taxon>Vertebrata</taxon>
        <taxon>Euteleostomi</taxon>
        <taxon>Archelosauria</taxon>
        <taxon>Archosauria</taxon>
        <taxon>Dinosauria</taxon>
        <taxon>Saurischia</taxon>
        <taxon>Theropoda</taxon>
        <taxon>Coelurosauria</taxon>
        <taxon>Aves</taxon>
        <taxon>Neognathae</taxon>
        <taxon>Neoaves</taxon>
        <taxon>Telluraves</taxon>
        <taxon>Australaves</taxon>
        <taxon>Passeriformes</taxon>
        <taxon>Paridae</taxon>
        <taxon>Cyanistes</taxon>
    </lineage>
</organism>
<dbReference type="AlphaFoldDB" id="A0A8C0Z8Z1"/>
<sequence>MVRLEGPLSARLQKASFHVRNTGSRAAYIKALCLGNLQTKTVMDPQVMTVSPEKFVLREGTHEVSTIPVNLFNLLFLVLSVMCKPEVEKRIIPENNLLRNAVFDEEFQGEQLVTEVCDVPRETNDIHLFYANMQKVLISVVGYSSCDQDGFQQFENFVRHTTAPLDVLPVKGPQGTSLSAKTNDLVQNKSDAQQTWTVTPEYLTLTSPSIADIRHVKILNNSNRMLAFELSWPAHCLTITPQHGNVEPEGSTLILVSPNPSLATRPTLIPWSGLIYIHCDNGLKFIKVLIQEAVTQSTDFPCRRSDVMTPQSENPTADVPKPLPRLPLTEMEIKNKNIVFPKTRSGQSSENFLEMENKGNENLKWKLSSFVPPYVKDVDGSGAVYRVPYSAFGFSHVSGTLEVHGQEKVAVIFSPRDKGDYSQFWDLEYYSVENPSRKHKLKIQLSGNSTKAENETPVVKSSPSALTKTELRVTPERKAYSEEVIQGVYAPEDVYVFPLTRVGEACTLKVHLRNNSCTTHMLKFVNPREPFYIKHLKYSLRSCHYITVPVQFKPKAEGMFEDVFIVLTAKYGPINIRLYGKAIAKK</sequence>
<dbReference type="InterPro" id="IPR013783">
    <property type="entry name" value="Ig-like_fold"/>
</dbReference>
<proteinExistence type="predicted"/>
<dbReference type="InterPro" id="IPR054088">
    <property type="entry name" value="Cep192-like_D8"/>
</dbReference>
<dbReference type="GO" id="GO:0000242">
    <property type="term" value="C:pericentriolar material"/>
    <property type="evidence" value="ECO:0007669"/>
    <property type="project" value="TreeGrafter"/>
</dbReference>
<reference evidence="5" key="1">
    <citation type="submission" date="2025-08" db="UniProtKB">
        <authorList>
            <consortium name="Ensembl"/>
        </authorList>
    </citation>
    <scope>IDENTIFICATION</scope>
</reference>
<dbReference type="InterPro" id="IPR054091">
    <property type="entry name" value="Cep192-like_D5"/>
</dbReference>
<dbReference type="PANTHER" id="PTHR16029">
    <property type="entry name" value="CENTROSOMAL PROTEIN OF 192 KDA"/>
    <property type="match status" value="1"/>
</dbReference>
<evidence type="ECO:0000313" key="6">
    <source>
        <dbReference type="Proteomes" id="UP000694410"/>
    </source>
</evidence>
<dbReference type="Proteomes" id="UP000694410">
    <property type="component" value="Unplaced"/>
</dbReference>
<protein>
    <submittedName>
        <fullName evidence="5">Centrosomal protein 192</fullName>
    </submittedName>
</protein>
<dbReference type="PANTHER" id="PTHR16029:SF11">
    <property type="entry name" value="CENTROSOMAL PROTEIN OF 192 KDA"/>
    <property type="match status" value="1"/>
</dbReference>
<feature type="domain" description="Cep192-like" evidence="3">
    <location>
        <begin position="81"/>
        <end position="142"/>
    </location>
</feature>
<dbReference type="GO" id="GO:0019901">
    <property type="term" value="F:protein kinase binding"/>
    <property type="evidence" value="ECO:0007669"/>
    <property type="project" value="TreeGrafter"/>
</dbReference>
<keyword evidence="6" id="KW-1185">Reference proteome</keyword>
<dbReference type="InterPro" id="IPR054087">
    <property type="entry name" value="Cep192-like_D7"/>
</dbReference>
<evidence type="ECO:0000313" key="5">
    <source>
        <dbReference type="Ensembl" id="ENSCCEP00000002873.1"/>
    </source>
</evidence>
<dbReference type="Pfam" id="PF22076">
    <property type="entry name" value="Cep192_D6"/>
    <property type="match status" value="1"/>
</dbReference>